<organism evidence="1 2">
    <name type="scientific">Streptococcus suis</name>
    <dbReference type="NCBI Taxonomy" id="1307"/>
    <lineage>
        <taxon>Bacteria</taxon>
        <taxon>Bacillati</taxon>
        <taxon>Bacillota</taxon>
        <taxon>Bacilli</taxon>
        <taxon>Lactobacillales</taxon>
        <taxon>Streptococcaceae</taxon>
        <taxon>Streptococcus</taxon>
    </lineage>
</organism>
<dbReference type="EMBL" id="FIHS01000029">
    <property type="protein sequence ID" value="CYV55978.1"/>
    <property type="molecule type" value="Genomic_DNA"/>
</dbReference>
<name>A0A0Z8JL74_STRSU</name>
<dbReference type="RefSeq" id="WP_044691677.1">
    <property type="nucleotide sequence ID" value="NZ_CEHX01000258.1"/>
</dbReference>
<proteinExistence type="predicted"/>
<sequence length="82" mass="9166">MDILNYCSLQEQSFSQLPITVLDIALLTEVNYLVFKNILSNQFSIEEGLSLEKVASAYKNDTTPKEAGQKLVSHNKKTSNSN</sequence>
<accession>A0A0Z8JL74</accession>
<gene>
    <name evidence="1" type="ORF">ERS132431_01887</name>
</gene>
<dbReference type="Proteomes" id="UP000071533">
    <property type="component" value="Unassembled WGS sequence"/>
</dbReference>
<protein>
    <submittedName>
        <fullName evidence="1">Uncharacterized protein</fullName>
    </submittedName>
</protein>
<dbReference type="AlphaFoldDB" id="A0A0Z8JL74"/>
<reference evidence="1 2" key="1">
    <citation type="submission" date="2016-02" db="EMBL/GenBank/DDBJ databases">
        <authorList>
            <consortium name="Pathogen Informatics"/>
        </authorList>
    </citation>
    <scope>NUCLEOTIDE SEQUENCE [LARGE SCALE GENOMIC DNA]</scope>
    <source>
        <strain evidence="1 2">LSS69</strain>
    </source>
</reference>
<evidence type="ECO:0000313" key="1">
    <source>
        <dbReference type="EMBL" id="CYV55978.1"/>
    </source>
</evidence>
<evidence type="ECO:0000313" key="2">
    <source>
        <dbReference type="Proteomes" id="UP000071533"/>
    </source>
</evidence>